<accession>A0AAD7TDF4</accession>
<dbReference type="Proteomes" id="UP001221898">
    <property type="component" value="Unassembled WGS sequence"/>
</dbReference>
<reference evidence="1" key="1">
    <citation type="journal article" date="2023" name="Science">
        <title>Genome structures resolve the early diversification of teleost fishes.</title>
        <authorList>
            <person name="Parey E."/>
            <person name="Louis A."/>
            <person name="Montfort J."/>
            <person name="Bouchez O."/>
            <person name="Roques C."/>
            <person name="Iampietro C."/>
            <person name="Lluch J."/>
            <person name="Castinel A."/>
            <person name="Donnadieu C."/>
            <person name="Desvignes T."/>
            <person name="Floi Bucao C."/>
            <person name="Jouanno E."/>
            <person name="Wen M."/>
            <person name="Mejri S."/>
            <person name="Dirks R."/>
            <person name="Jansen H."/>
            <person name="Henkel C."/>
            <person name="Chen W.J."/>
            <person name="Zahm M."/>
            <person name="Cabau C."/>
            <person name="Klopp C."/>
            <person name="Thompson A.W."/>
            <person name="Robinson-Rechavi M."/>
            <person name="Braasch I."/>
            <person name="Lecointre G."/>
            <person name="Bobe J."/>
            <person name="Postlethwait J.H."/>
            <person name="Berthelot C."/>
            <person name="Roest Crollius H."/>
            <person name="Guiguen Y."/>
        </authorList>
    </citation>
    <scope>NUCLEOTIDE SEQUENCE</scope>
    <source>
        <strain evidence="1">NC1722</strain>
    </source>
</reference>
<gene>
    <name evidence="1" type="ORF">AAFF_G00003240</name>
</gene>
<dbReference type="AlphaFoldDB" id="A0AAD7TDF4"/>
<proteinExistence type="predicted"/>
<sequence length="86" mass="8822">MEGALCMHTWGEFAQCGTEGVELALVSPSPVFTWDSLGSAADPQLPRVPGSGLLLITLGSPVPPTGKSALSVRWDHRKGGAPVPAG</sequence>
<dbReference type="EMBL" id="JAINUG010000001">
    <property type="protein sequence ID" value="KAJ8418825.1"/>
    <property type="molecule type" value="Genomic_DNA"/>
</dbReference>
<evidence type="ECO:0000313" key="1">
    <source>
        <dbReference type="EMBL" id="KAJ8418825.1"/>
    </source>
</evidence>
<name>A0AAD7TDF4_9TELE</name>
<organism evidence="1 2">
    <name type="scientific">Aldrovandia affinis</name>
    <dbReference type="NCBI Taxonomy" id="143900"/>
    <lineage>
        <taxon>Eukaryota</taxon>
        <taxon>Metazoa</taxon>
        <taxon>Chordata</taxon>
        <taxon>Craniata</taxon>
        <taxon>Vertebrata</taxon>
        <taxon>Euteleostomi</taxon>
        <taxon>Actinopterygii</taxon>
        <taxon>Neopterygii</taxon>
        <taxon>Teleostei</taxon>
        <taxon>Notacanthiformes</taxon>
        <taxon>Halosauridae</taxon>
        <taxon>Aldrovandia</taxon>
    </lineage>
</organism>
<comment type="caution">
    <text evidence="1">The sequence shown here is derived from an EMBL/GenBank/DDBJ whole genome shotgun (WGS) entry which is preliminary data.</text>
</comment>
<keyword evidence="2" id="KW-1185">Reference proteome</keyword>
<evidence type="ECO:0000313" key="2">
    <source>
        <dbReference type="Proteomes" id="UP001221898"/>
    </source>
</evidence>
<protein>
    <submittedName>
        <fullName evidence="1">Uncharacterized protein</fullName>
    </submittedName>
</protein>